<dbReference type="InterPro" id="IPR003400">
    <property type="entry name" value="ExbD"/>
</dbReference>
<gene>
    <name evidence="9" type="ORF">FXF47_09555</name>
</gene>
<keyword evidence="6 8" id="KW-0472">Membrane</keyword>
<name>A0A5D0MFM0_9BACT</name>
<evidence type="ECO:0000256" key="2">
    <source>
        <dbReference type="ARBA" id="ARBA00005811"/>
    </source>
</evidence>
<keyword evidence="7" id="KW-0653">Protein transport</keyword>
<evidence type="ECO:0000256" key="5">
    <source>
        <dbReference type="ARBA" id="ARBA00022989"/>
    </source>
</evidence>
<evidence type="ECO:0000256" key="1">
    <source>
        <dbReference type="ARBA" id="ARBA00004162"/>
    </source>
</evidence>
<keyword evidence="10" id="KW-1185">Reference proteome</keyword>
<comment type="caution">
    <text evidence="9">The sequence shown here is derived from an EMBL/GenBank/DDBJ whole genome shotgun (WGS) entry which is preliminary data.</text>
</comment>
<evidence type="ECO:0000256" key="6">
    <source>
        <dbReference type="ARBA" id="ARBA00023136"/>
    </source>
</evidence>
<evidence type="ECO:0000313" key="10">
    <source>
        <dbReference type="Proteomes" id="UP000324143"/>
    </source>
</evidence>
<keyword evidence="4 7" id="KW-0812">Transmembrane</keyword>
<dbReference type="PANTHER" id="PTHR30558">
    <property type="entry name" value="EXBD MEMBRANE COMPONENT OF PMF-DRIVEN MACROMOLECULE IMPORT SYSTEM"/>
    <property type="match status" value="1"/>
</dbReference>
<keyword evidence="3" id="KW-1003">Cell membrane</keyword>
<comment type="subcellular location">
    <subcellularLocation>
        <location evidence="1">Cell membrane</location>
        <topology evidence="1">Single-pass membrane protein</topology>
    </subcellularLocation>
    <subcellularLocation>
        <location evidence="7">Cell membrane</location>
        <topology evidence="7">Single-pass type II membrane protein</topology>
    </subcellularLocation>
</comment>
<feature type="transmembrane region" description="Helical" evidence="8">
    <location>
        <begin position="15"/>
        <end position="34"/>
    </location>
</feature>
<dbReference type="AlphaFoldDB" id="A0A5D0MFM0"/>
<dbReference type="Pfam" id="PF02472">
    <property type="entry name" value="ExbD"/>
    <property type="match status" value="1"/>
</dbReference>
<evidence type="ECO:0000256" key="8">
    <source>
        <dbReference type="SAM" id="Phobius"/>
    </source>
</evidence>
<dbReference type="Gene3D" id="3.30.420.270">
    <property type="match status" value="1"/>
</dbReference>
<dbReference type="GO" id="GO:0005886">
    <property type="term" value="C:plasma membrane"/>
    <property type="evidence" value="ECO:0007669"/>
    <property type="project" value="UniProtKB-SubCell"/>
</dbReference>
<keyword evidence="5 8" id="KW-1133">Transmembrane helix</keyword>
<keyword evidence="7" id="KW-0813">Transport</keyword>
<organism evidence="9 10">
    <name type="scientific">Candidatus Mcinerneyibacterium aminivorans</name>
    <dbReference type="NCBI Taxonomy" id="2703815"/>
    <lineage>
        <taxon>Bacteria</taxon>
        <taxon>Candidatus Macinerneyibacteriota</taxon>
        <taxon>Candidatus Mcinerneyibacteria</taxon>
        <taxon>Candidatus Mcinerneyibacteriales</taxon>
        <taxon>Candidatus Mcinerneyibacteriaceae</taxon>
        <taxon>Candidatus Mcinerneyibacterium</taxon>
    </lineage>
</organism>
<dbReference type="EMBL" id="VSIX01000139">
    <property type="protein sequence ID" value="TYB30373.1"/>
    <property type="molecule type" value="Genomic_DNA"/>
</dbReference>
<accession>A0A5D0MFM0</accession>
<evidence type="ECO:0000313" key="9">
    <source>
        <dbReference type="EMBL" id="TYB30373.1"/>
    </source>
</evidence>
<dbReference type="Proteomes" id="UP000324143">
    <property type="component" value="Unassembled WGS sequence"/>
</dbReference>
<evidence type="ECO:0000256" key="3">
    <source>
        <dbReference type="ARBA" id="ARBA00022475"/>
    </source>
</evidence>
<dbReference type="PANTHER" id="PTHR30558:SF3">
    <property type="entry name" value="BIOPOLYMER TRANSPORT PROTEIN EXBD-RELATED"/>
    <property type="match status" value="1"/>
</dbReference>
<comment type="similarity">
    <text evidence="2 7">Belongs to the ExbD/TolR family.</text>
</comment>
<reference evidence="9" key="1">
    <citation type="submission" date="2019-08" db="EMBL/GenBank/DDBJ databases">
        <title>Genomic characterization of a novel candidate phylum (ARYD3) from a high temperature, high salinity tertiary oil reservoir in north central Oklahoma, USA.</title>
        <authorList>
            <person name="Youssef N.H."/>
            <person name="Yadav A."/>
            <person name="Elshahed M.S."/>
        </authorList>
    </citation>
    <scope>NUCLEOTIDE SEQUENCE [LARGE SCALE GENOMIC DNA]</scope>
    <source>
        <strain evidence="9">ARYD3</strain>
    </source>
</reference>
<proteinExistence type="inferred from homology"/>
<sequence length="134" mass="15447">MRKARKAEVDIPDSSMADIAFLLLIFFMVTTGFFNDKGLPILLPEEASGAKKLPKKNLCKIFINGRGEYYVDDQRKESVSNIAEYVEQRMKNNSKLVVVIKTDVNAKYNWMISVFDKMREIGMKKISFQVNKKE</sequence>
<protein>
    <submittedName>
        <fullName evidence="9">Biopolymer transporter ExbD</fullName>
    </submittedName>
</protein>
<evidence type="ECO:0000256" key="4">
    <source>
        <dbReference type="ARBA" id="ARBA00022692"/>
    </source>
</evidence>
<evidence type="ECO:0000256" key="7">
    <source>
        <dbReference type="RuleBase" id="RU003879"/>
    </source>
</evidence>
<dbReference type="GO" id="GO:0022857">
    <property type="term" value="F:transmembrane transporter activity"/>
    <property type="evidence" value="ECO:0007669"/>
    <property type="project" value="InterPro"/>
</dbReference>
<dbReference type="GO" id="GO:0015031">
    <property type="term" value="P:protein transport"/>
    <property type="evidence" value="ECO:0007669"/>
    <property type="project" value="UniProtKB-KW"/>
</dbReference>